<dbReference type="Pfam" id="PF25372">
    <property type="entry name" value="DUF7885"/>
    <property type="match status" value="1"/>
</dbReference>
<dbReference type="SMART" id="SM00367">
    <property type="entry name" value="LRR_CC"/>
    <property type="match status" value="4"/>
</dbReference>
<feature type="domain" description="F-box/LRR-repeat protein 15-like leucin rich repeat" evidence="1">
    <location>
        <begin position="114"/>
        <end position="207"/>
    </location>
</feature>
<dbReference type="Gene3D" id="3.80.10.10">
    <property type="entry name" value="Ribonuclease Inhibitor"/>
    <property type="match status" value="2"/>
</dbReference>
<dbReference type="Proteomes" id="UP000000305">
    <property type="component" value="Unassembled WGS sequence"/>
</dbReference>
<dbReference type="OrthoDB" id="63112at2759"/>
<dbReference type="KEGG" id="dpx:DAPPUDRAFT_100433"/>
<evidence type="ECO:0000313" key="2">
    <source>
        <dbReference type="EMBL" id="EFX83726.1"/>
    </source>
</evidence>
<dbReference type="SUPFAM" id="SSF52047">
    <property type="entry name" value="RNI-like"/>
    <property type="match status" value="1"/>
</dbReference>
<dbReference type="PANTHER" id="PTHR13318:SF247">
    <property type="entry name" value="GH16156P"/>
    <property type="match status" value="1"/>
</dbReference>
<protein>
    <recommendedName>
        <fullName evidence="1">F-box/LRR-repeat protein 15-like leucin rich repeat domain-containing protein</fullName>
    </recommendedName>
</protein>
<organism evidence="2 3">
    <name type="scientific">Daphnia pulex</name>
    <name type="common">Water flea</name>
    <dbReference type="NCBI Taxonomy" id="6669"/>
    <lineage>
        <taxon>Eukaryota</taxon>
        <taxon>Metazoa</taxon>
        <taxon>Ecdysozoa</taxon>
        <taxon>Arthropoda</taxon>
        <taxon>Crustacea</taxon>
        <taxon>Branchiopoda</taxon>
        <taxon>Diplostraca</taxon>
        <taxon>Cladocera</taxon>
        <taxon>Anomopoda</taxon>
        <taxon>Daphniidae</taxon>
        <taxon>Daphnia</taxon>
    </lineage>
</organism>
<gene>
    <name evidence="2" type="ORF">DAPPUDRAFT_100433</name>
</gene>
<sequence>MPKVKTVISLYSQCINRVKSHLKVFDIPVDDKLLITWRGSPWDREKTESESDMNPFETMPAVLLDAIIQSFCGSQTENTTVKHHINIRNFITTKLQKLIVPSCPYDYEQFSNFFPKLEKLQVLALCYSNIDDSCLKLIATCCKNLRILDITKCKKLTDTGIEWLVPKTAELSKTLLELMVGCQAVTKRGIIFAVQNCPSLEVVENINMFDALVELARSSALAQPSILNTNITRLTLRPADVYISGQLELVVRFCPSVFHMIIVVKEGLTDTDLFCLTSLKDLQILKILRHSSSTLNEITFDKSLAPVLKVIGSLLEVLYIAYFEFVDIWTVVKFCPNLMSLSLRNQCQSLSVLSENEIIQLRHENGRGYFRYLKVIQCGFSLSNDILFGLLSCPLLERVWITHCDALTDDFLQEVIANGSLKNLKILSLNFCYLVTKQGLDALVMNDNRLEQLSFRHCLNITQQNVCDWNEFARCRNWELRIDRV</sequence>
<dbReference type="EMBL" id="GL732536">
    <property type="protein sequence ID" value="EFX83726.1"/>
    <property type="molecule type" value="Genomic_DNA"/>
</dbReference>
<dbReference type="InterPro" id="IPR006553">
    <property type="entry name" value="Leu-rich_rpt_Cys-con_subtyp"/>
</dbReference>
<evidence type="ECO:0000259" key="1">
    <source>
        <dbReference type="Pfam" id="PF25372"/>
    </source>
</evidence>
<accession>E9GAD5</accession>
<dbReference type="HOGENOM" id="CLU_033667_1_0_1"/>
<dbReference type="InParanoid" id="E9GAD5"/>
<dbReference type="PANTHER" id="PTHR13318">
    <property type="entry name" value="PARTNER OF PAIRED, ISOFORM B-RELATED"/>
    <property type="match status" value="1"/>
</dbReference>
<dbReference type="AlphaFoldDB" id="E9GAD5"/>
<keyword evidence="3" id="KW-1185">Reference proteome</keyword>
<reference evidence="2 3" key="1">
    <citation type="journal article" date="2011" name="Science">
        <title>The ecoresponsive genome of Daphnia pulex.</title>
        <authorList>
            <person name="Colbourne J.K."/>
            <person name="Pfrender M.E."/>
            <person name="Gilbert D."/>
            <person name="Thomas W.K."/>
            <person name="Tucker A."/>
            <person name="Oakley T.H."/>
            <person name="Tokishita S."/>
            <person name="Aerts A."/>
            <person name="Arnold G.J."/>
            <person name="Basu M.K."/>
            <person name="Bauer D.J."/>
            <person name="Caceres C.E."/>
            <person name="Carmel L."/>
            <person name="Casola C."/>
            <person name="Choi J.H."/>
            <person name="Detter J.C."/>
            <person name="Dong Q."/>
            <person name="Dusheyko S."/>
            <person name="Eads B.D."/>
            <person name="Frohlich T."/>
            <person name="Geiler-Samerotte K.A."/>
            <person name="Gerlach D."/>
            <person name="Hatcher P."/>
            <person name="Jogdeo S."/>
            <person name="Krijgsveld J."/>
            <person name="Kriventseva E.V."/>
            <person name="Kultz D."/>
            <person name="Laforsch C."/>
            <person name="Lindquist E."/>
            <person name="Lopez J."/>
            <person name="Manak J.R."/>
            <person name="Muller J."/>
            <person name="Pangilinan J."/>
            <person name="Patwardhan R.P."/>
            <person name="Pitluck S."/>
            <person name="Pritham E.J."/>
            <person name="Rechtsteiner A."/>
            <person name="Rho M."/>
            <person name="Rogozin I.B."/>
            <person name="Sakarya O."/>
            <person name="Salamov A."/>
            <person name="Schaack S."/>
            <person name="Shapiro H."/>
            <person name="Shiga Y."/>
            <person name="Skalitzky C."/>
            <person name="Smith Z."/>
            <person name="Souvorov A."/>
            <person name="Sung W."/>
            <person name="Tang Z."/>
            <person name="Tsuchiya D."/>
            <person name="Tu H."/>
            <person name="Vos H."/>
            <person name="Wang M."/>
            <person name="Wolf Y.I."/>
            <person name="Yamagata H."/>
            <person name="Yamada T."/>
            <person name="Ye Y."/>
            <person name="Shaw J.R."/>
            <person name="Andrews J."/>
            <person name="Crease T.J."/>
            <person name="Tang H."/>
            <person name="Lucas S.M."/>
            <person name="Robertson H.M."/>
            <person name="Bork P."/>
            <person name="Koonin E.V."/>
            <person name="Zdobnov E.M."/>
            <person name="Grigoriev I.V."/>
            <person name="Lynch M."/>
            <person name="Boore J.L."/>
        </authorList>
    </citation>
    <scope>NUCLEOTIDE SEQUENCE [LARGE SCALE GENOMIC DNA]</scope>
</reference>
<dbReference type="FunFam" id="3.80.10.10:FF:001624">
    <property type="entry name" value="Uncharacterized protein"/>
    <property type="match status" value="1"/>
</dbReference>
<proteinExistence type="predicted"/>
<dbReference type="InterPro" id="IPR032675">
    <property type="entry name" value="LRR_dom_sf"/>
</dbReference>
<dbReference type="STRING" id="6669.E9GAD5"/>
<dbReference type="PhylomeDB" id="E9GAD5"/>
<dbReference type="GO" id="GO:0005737">
    <property type="term" value="C:cytoplasm"/>
    <property type="evidence" value="ECO:0000318"/>
    <property type="project" value="GO_Central"/>
</dbReference>
<evidence type="ECO:0000313" key="3">
    <source>
        <dbReference type="Proteomes" id="UP000000305"/>
    </source>
</evidence>
<dbReference type="eggNOG" id="ENOG502S2U8">
    <property type="taxonomic scope" value="Eukaryota"/>
</dbReference>
<dbReference type="InterPro" id="IPR057207">
    <property type="entry name" value="FBXL15_LRR"/>
</dbReference>
<name>E9GAD5_DAPPU</name>